<sequence>MFLSMLNLFRRFVGIVFKLCFICFTPAAMVLRMLGSLVSSLVWGGRAAGAACGTQGVLVAVWPVSARGLGTGDSGDGRAMRNGRVGEGQNLRDGACDAERYVAYGAERRPMDPHLSNVRAPAVSIN</sequence>
<evidence type="ECO:0000313" key="2">
    <source>
        <dbReference type="EMBL" id="KAG0546148.1"/>
    </source>
</evidence>
<name>A0A921UW96_SORBI</name>
<comment type="caution">
    <text evidence="2">The sequence shown here is derived from an EMBL/GenBank/DDBJ whole genome shotgun (WGS) entry which is preliminary data.</text>
</comment>
<dbReference type="EMBL" id="CM027681">
    <property type="protein sequence ID" value="KAG0546148.1"/>
    <property type="molecule type" value="Genomic_DNA"/>
</dbReference>
<organism evidence="2 3">
    <name type="scientific">Sorghum bicolor</name>
    <name type="common">Sorghum</name>
    <name type="synonym">Sorghum vulgare</name>
    <dbReference type="NCBI Taxonomy" id="4558"/>
    <lineage>
        <taxon>Eukaryota</taxon>
        <taxon>Viridiplantae</taxon>
        <taxon>Streptophyta</taxon>
        <taxon>Embryophyta</taxon>
        <taxon>Tracheophyta</taxon>
        <taxon>Spermatophyta</taxon>
        <taxon>Magnoliopsida</taxon>
        <taxon>Liliopsida</taxon>
        <taxon>Poales</taxon>
        <taxon>Poaceae</taxon>
        <taxon>PACMAD clade</taxon>
        <taxon>Panicoideae</taxon>
        <taxon>Andropogonodae</taxon>
        <taxon>Andropogoneae</taxon>
        <taxon>Sorghinae</taxon>
        <taxon>Sorghum</taxon>
    </lineage>
</organism>
<dbReference type="Proteomes" id="UP000807115">
    <property type="component" value="Chromosome 2"/>
</dbReference>
<feature type="transmembrane region" description="Helical" evidence="1">
    <location>
        <begin position="12"/>
        <end position="31"/>
    </location>
</feature>
<evidence type="ECO:0000256" key="1">
    <source>
        <dbReference type="SAM" id="Phobius"/>
    </source>
</evidence>
<accession>A0A921UW96</accession>
<gene>
    <name evidence="2" type="ORF">BDA96_02G422900</name>
</gene>
<evidence type="ECO:0000313" key="3">
    <source>
        <dbReference type="Proteomes" id="UP000807115"/>
    </source>
</evidence>
<reference evidence="2" key="2">
    <citation type="submission" date="2020-10" db="EMBL/GenBank/DDBJ databases">
        <authorList>
            <person name="Cooper E.A."/>
            <person name="Brenton Z.W."/>
            <person name="Flinn B.S."/>
            <person name="Jenkins J."/>
            <person name="Shu S."/>
            <person name="Flowers D."/>
            <person name="Luo F."/>
            <person name="Wang Y."/>
            <person name="Xia P."/>
            <person name="Barry K."/>
            <person name="Daum C."/>
            <person name="Lipzen A."/>
            <person name="Yoshinaga Y."/>
            <person name="Schmutz J."/>
            <person name="Saski C."/>
            <person name="Vermerris W."/>
            <person name="Kresovich S."/>
        </authorList>
    </citation>
    <scope>NUCLEOTIDE SEQUENCE</scope>
</reference>
<keyword evidence="1" id="KW-0812">Transmembrane</keyword>
<keyword evidence="1" id="KW-0472">Membrane</keyword>
<dbReference type="AlphaFoldDB" id="A0A921UW96"/>
<proteinExistence type="predicted"/>
<keyword evidence="1" id="KW-1133">Transmembrane helix</keyword>
<reference evidence="2" key="1">
    <citation type="journal article" date="2019" name="BMC Genomics">
        <title>A new reference genome for Sorghum bicolor reveals high levels of sequence similarity between sweet and grain genotypes: implications for the genetics of sugar metabolism.</title>
        <authorList>
            <person name="Cooper E.A."/>
            <person name="Brenton Z.W."/>
            <person name="Flinn B.S."/>
            <person name="Jenkins J."/>
            <person name="Shu S."/>
            <person name="Flowers D."/>
            <person name="Luo F."/>
            <person name="Wang Y."/>
            <person name="Xia P."/>
            <person name="Barry K."/>
            <person name="Daum C."/>
            <person name="Lipzen A."/>
            <person name="Yoshinaga Y."/>
            <person name="Schmutz J."/>
            <person name="Saski C."/>
            <person name="Vermerris W."/>
            <person name="Kresovich S."/>
        </authorList>
    </citation>
    <scope>NUCLEOTIDE SEQUENCE</scope>
</reference>
<protein>
    <submittedName>
        <fullName evidence="2">Uncharacterized protein</fullName>
    </submittedName>
</protein>